<dbReference type="InterPro" id="IPR009057">
    <property type="entry name" value="Homeodomain-like_sf"/>
</dbReference>
<keyword evidence="1" id="KW-0805">Transcription regulation</keyword>
<dbReference type="Gene3D" id="1.10.357.10">
    <property type="entry name" value="Tetracycline Repressor, domain 2"/>
    <property type="match status" value="1"/>
</dbReference>
<sequence>MGSAHDDVPELRGVPKAVLLAWNLAPATTKGPKPRWTLAQLLDAAVSLGDRGGIDAISMSGLAKELGSGTMSLYRYVESREDLVVLAADHALGTPPRPDGATWRERLRAWVLDLRRVYQDHPWLTAVPVATEPLLPSYVRRLETGLECLGDLHLSGPRAITVLTLLWTYTRGDVEQSAHFAAAADGHSTQFLAARLRVFGGDSAFTRVLAVLEADQPTGEDEFLDAVEIILNGIESTDAHG</sequence>
<dbReference type="SUPFAM" id="SSF46689">
    <property type="entry name" value="Homeodomain-like"/>
    <property type="match status" value="1"/>
</dbReference>
<evidence type="ECO:0000256" key="1">
    <source>
        <dbReference type="ARBA" id="ARBA00023015"/>
    </source>
</evidence>
<dbReference type="InterPro" id="IPR036271">
    <property type="entry name" value="Tet_transcr_reg_TetR-rel_C_sf"/>
</dbReference>
<dbReference type="InterPro" id="IPR004111">
    <property type="entry name" value="Repressor_TetR_C"/>
</dbReference>
<evidence type="ECO:0000313" key="6">
    <source>
        <dbReference type="EMBL" id="MDA0641348.1"/>
    </source>
</evidence>
<accession>A0ABT4SVQ2</accession>
<dbReference type="PROSITE" id="PS50977">
    <property type="entry name" value="HTH_TETR_2"/>
    <property type="match status" value="1"/>
</dbReference>
<keyword evidence="7" id="KW-1185">Reference proteome</keyword>
<dbReference type="Pfam" id="PF00440">
    <property type="entry name" value="TetR_N"/>
    <property type="match status" value="1"/>
</dbReference>
<dbReference type="Proteomes" id="UP001212498">
    <property type="component" value="Unassembled WGS sequence"/>
</dbReference>
<proteinExistence type="predicted"/>
<evidence type="ECO:0000313" key="7">
    <source>
        <dbReference type="Proteomes" id="UP001212498"/>
    </source>
</evidence>
<dbReference type="Pfam" id="PF02909">
    <property type="entry name" value="TetR_C_1"/>
    <property type="match status" value="1"/>
</dbReference>
<gene>
    <name evidence="6" type="ORF">OUY24_12035</name>
</gene>
<dbReference type="PANTHER" id="PTHR30055:SF151">
    <property type="entry name" value="TRANSCRIPTIONAL REGULATORY PROTEIN"/>
    <property type="match status" value="1"/>
</dbReference>
<feature type="DNA-binding region" description="H-T-H motif" evidence="4">
    <location>
        <begin position="58"/>
        <end position="77"/>
    </location>
</feature>
<evidence type="ECO:0000256" key="2">
    <source>
        <dbReference type="ARBA" id="ARBA00023125"/>
    </source>
</evidence>
<protein>
    <submittedName>
        <fullName evidence="6">TetR/AcrR family transcriptional regulator</fullName>
    </submittedName>
</protein>
<name>A0ABT4SVQ2_9ACTN</name>
<dbReference type="SUPFAM" id="SSF48498">
    <property type="entry name" value="Tetracyclin repressor-like, C-terminal domain"/>
    <property type="match status" value="1"/>
</dbReference>
<keyword evidence="3" id="KW-0804">Transcription</keyword>
<evidence type="ECO:0000259" key="5">
    <source>
        <dbReference type="PROSITE" id="PS50977"/>
    </source>
</evidence>
<dbReference type="RefSeq" id="WP_271276278.1">
    <property type="nucleotide sequence ID" value="NZ_BAABFD010000012.1"/>
</dbReference>
<comment type="caution">
    <text evidence="6">The sequence shown here is derived from an EMBL/GenBank/DDBJ whole genome shotgun (WGS) entry which is preliminary data.</text>
</comment>
<evidence type="ECO:0000256" key="3">
    <source>
        <dbReference type="ARBA" id="ARBA00023163"/>
    </source>
</evidence>
<dbReference type="InterPro" id="IPR001647">
    <property type="entry name" value="HTH_TetR"/>
</dbReference>
<dbReference type="InterPro" id="IPR050109">
    <property type="entry name" value="HTH-type_TetR-like_transc_reg"/>
</dbReference>
<reference evidence="6 7" key="1">
    <citation type="submission" date="2022-11" db="EMBL/GenBank/DDBJ databases">
        <title>Nonomuraea corallina sp. nov., a new species of the genus Nonomuraea isolated from sea side sediment in Thai sea.</title>
        <authorList>
            <person name="Ngamcharungchit C."/>
            <person name="Matsumoto A."/>
            <person name="Suriyachadkun C."/>
            <person name="Panbangred W."/>
            <person name="Inahashi Y."/>
            <person name="Intra B."/>
        </authorList>
    </citation>
    <scope>NUCLEOTIDE SEQUENCE [LARGE SCALE GENOMIC DNA]</scope>
    <source>
        <strain evidence="6 7">DSM 43553</strain>
    </source>
</reference>
<keyword evidence="2 4" id="KW-0238">DNA-binding</keyword>
<evidence type="ECO:0000256" key="4">
    <source>
        <dbReference type="PROSITE-ProRule" id="PRU00335"/>
    </source>
</evidence>
<feature type="domain" description="HTH tetR-type" evidence="5">
    <location>
        <begin position="35"/>
        <end position="95"/>
    </location>
</feature>
<organism evidence="6 7">
    <name type="scientific">Nonomuraea ferruginea</name>
    <dbReference type="NCBI Taxonomy" id="46174"/>
    <lineage>
        <taxon>Bacteria</taxon>
        <taxon>Bacillati</taxon>
        <taxon>Actinomycetota</taxon>
        <taxon>Actinomycetes</taxon>
        <taxon>Streptosporangiales</taxon>
        <taxon>Streptosporangiaceae</taxon>
        <taxon>Nonomuraea</taxon>
    </lineage>
</organism>
<dbReference type="EMBL" id="JAPNUD010000023">
    <property type="protein sequence ID" value="MDA0641348.1"/>
    <property type="molecule type" value="Genomic_DNA"/>
</dbReference>
<dbReference type="PANTHER" id="PTHR30055">
    <property type="entry name" value="HTH-TYPE TRANSCRIPTIONAL REGULATOR RUTR"/>
    <property type="match status" value="1"/>
</dbReference>